<reference evidence="2 3" key="1">
    <citation type="submission" date="2015-01" db="EMBL/GenBank/DDBJ databases">
        <title>The Genome Sequence of Exophiala mesophila CBS40295.</title>
        <authorList>
            <consortium name="The Broad Institute Genomics Platform"/>
            <person name="Cuomo C."/>
            <person name="de Hoog S."/>
            <person name="Gorbushina A."/>
            <person name="Stielow B."/>
            <person name="Teixiera M."/>
            <person name="Abouelleil A."/>
            <person name="Chapman S.B."/>
            <person name="Priest M."/>
            <person name="Young S.K."/>
            <person name="Wortman J."/>
            <person name="Nusbaum C."/>
            <person name="Birren B."/>
        </authorList>
    </citation>
    <scope>NUCLEOTIDE SEQUENCE [LARGE SCALE GENOMIC DNA]</scope>
    <source>
        <strain evidence="2 3">CBS 40295</strain>
    </source>
</reference>
<feature type="compositionally biased region" description="Basic and acidic residues" evidence="1">
    <location>
        <begin position="229"/>
        <end position="241"/>
    </location>
</feature>
<dbReference type="AlphaFoldDB" id="A0A0D1ZXK8"/>
<feature type="region of interest" description="Disordered" evidence="1">
    <location>
        <begin position="679"/>
        <end position="704"/>
    </location>
</feature>
<feature type="compositionally biased region" description="Polar residues" evidence="1">
    <location>
        <begin position="405"/>
        <end position="445"/>
    </location>
</feature>
<dbReference type="HOGENOM" id="CLU_007263_2_0_1"/>
<protein>
    <submittedName>
        <fullName evidence="2">Uncharacterized protein</fullName>
    </submittedName>
</protein>
<feature type="compositionally biased region" description="Acidic residues" evidence="1">
    <location>
        <begin position="212"/>
        <end position="221"/>
    </location>
</feature>
<proteinExistence type="predicted"/>
<dbReference type="Pfam" id="PF08728">
    <property type="entry name" value="CRT10"/>
    <property type="match status" value="2"/>
</dbReference>
<feature type="region of interest" description="Disordered" evidence="1">
    <location>
        <begin position="722"/>
        <end position="765"/>
    </location>
</feature>
<evidence type="ECO:0000313" key="3">
    <source>
        <dbReference type="Proteomes" id="UP000054302"/>
    </source>
</evidence>
<sequence>MEIDRRTFASVKIGFHSVENGPDRFKRNELYDPPPHALWRNNLTALSQRHNLYFVASLSSVLVYRPEFPFQTLGRTPELVIPQALAKAGARGYIDPNNAHSINHLMVGDLGSQEILLLATDSGNIAAYYTRSIQDAILRKPFAFSTTASSDVLGLQPFFTHWVHESAWGLSIHTQARLIAVSANTPYHIPADNPCATIWVFAFALTERDSGDEGLDDESDPLESSSGSDWHDWDPSRGVDDPSRDRNYKIVLSGFDGHDSNIPCVSFVNTLQDPYGRWLLSTDIDGATKIWHVWRAICHRSWDLTERGPHLGLRRHREGGWLVAALDPEMFGLAQSMEEFCGHSRAALCYGATGESYDLTNIVRLRTPGHSHAHPLLYEASDDSDDGQDWDGPSNMWSDDETGNSDESVTSQQSPVLHSQLLFDSTSQGQRPTTSSSYVTTLEDTPSSEDILRDESGASDAGSDLDIDRSDPHNNESPFSVSVVVEIPEVPSTDQMMLETELHYDSSSDEDEVEGSSLDQQSISSLSSLAQRTYQETEELIQSGSPTHSKTLPSSVLPPEIPNFPILHCSTSNLRLFNGPDADRAHVYCASILTQALPPVLEVHHFSHFDRLNMIQFIPPLGIVVIASQIGRCAICVLTRSKNGTFGLRTDWTLPTRKQESHKVRPLKPLLGIAVSPLQGQTRSEYSESSSDGESHRAWGTDGVVDGVDTSFDPTVVVLRDDASQIPRDGRGADVESSPMDAGQGTKRKRFSYDQHDPVSSGQHREIREWTLPPQSNPWNAAENSTRYRLMLTYSDFTVITYELSRGVERGDVAQCHVSTMDLVD</sequence>
<evidence type="ECO:0000256" key="1">
    <source>
        <dbReference type="SAM" id="MobiDB-lite"/>
    </source>
</evidence>
<dbReference type="OMA" id="DVPYIPR"/>
<feature type="compositionally biased region" description="Basic and acidic residues" evidence="1">
    <location>
        <begin position="722"/>
        <end position="734"/>
    </location>
</feature>
<gene>
    <name evidence="2" type="ORF">PV10_06055</name>
</gene>
<feature type="compositionally biased region" description="Acidic residues" evidence="1">
    <location>
        <begin position="380"/>
        <end position="389"/>
    </location>
</feature>
<dbReference type="OrthoDB" id="5591786at2759"/>
<dbReference type="InterPro" id="IPR014839">
    <property type="entry name" value="Crt10"/>
</dbReference>
<dbReference type="VEuPathDB" id="FungiDB:PV10_06055"/>
<evidence type="ECO:0000313" key="2">
    <source>
        <dbReference type="EMBL" id="KIV91523.1"/>
    </source>
</evidence>
<dbReference type="STRING" id="212818.A0A0D1ZXK8"/>
<feature type="region of interest" description="Disordered" evidence="1">
    <location>
        <begin position="374"/>
        <end position="483"/>
    </location>
</feature>
<dbReference type="GeneID" id="27323900"/>
<dbReference type="EMBL" id="KN847523">
    <property type="protein sequence ID" value="KIV91523.1"/>
    <property type="molecule type" value="Genomic_DNA"/>
</dbReference>
<dbReference type="Proteomes" id="UP000054302">
    <property type="component" value="Unassembled WGS sequence"/>
</dbReference>
<feature type="region of interest" description="Disordered" evidence="1">
    <location>
        <begin position="211"/>
        <end position="241"/>
    </location>
</feature>
<organism evidence="2 3">
    <name type="scientific">Exophiala mesophila</name>
    <name type="common">Black yeast-like fungus</name>
    <dbReference type="NCBI Taxonomy" id="212818"/>
    <lineage>
        <taxon>Eukaryota</taxon>
        <taxon>Fungi</taxon>
        <taxon>Dikarya</taxon>
        <taxon>Ascomycota</taxon>
        <taxon>Pezizomycotina</taxon>
        <taxon>Eurotiomycetes</taxon>
        <taxon>Chaetothyriomycetidae</taxon>
        <taxon>Chaetothyriales</taxon>
        <taxon>Herpotrichiellaceae</taxon>
        <taxon>Exophiala</taxon>
    </lineage>
</organism>
<feature type="compositionally biased region" description="Low complexity" evidence="1">
    <location>
        <begin position="515"/>
        <end position="524"/>
    </location>
</feature>
<feature type="compositionally biased region" description="Basic and acidic residues" evidence="1">
    <location>
        <begin position="751"/>
        <end position="765"/>
    </location>
</feature>
<keyword evidence="3" id="KW-1185">Reference proteome</keyword>
<dbReference type="RefSeq" id="XP_016223097.1">
    <property type="nucleotide sequence ID" value="XM_016370804.1"/>
</dbReference>
<accession>A0A0D1ZXK8</accession>
<name>A0A0D1ZXK8_EXOME</name>
<feature type="region of interest" description="Disordered" evidence="1">
    <location>
        <begin position="503"/>
        <end position="524"/>
    </location>
</feature>